<dbReference type="AlphaFoldDB" id="A0A261FR68"/>
<evidence type="ECO:0000313" key="2">
    <source>
        <dbReference type="EMBL" id="OZG61485.1"/>
    </source>
</evidence>
<dbReference type="EMBL" id="MWWX01000009">
    <property type="protein sequence ID" value="OZG61485.1"/>
    <property type="molecule type" value="Genomic_DNA"/>
</dbReference>
<dbReference type="Proteomes" id="UP000216352">
    <property type="component" value="Unassembled WGS sequence"/>
</dbReference>
<proteinExistence type="predicted"/>
<gene>
    <name evidence="2" type="ORF">BLEM_1433</name>
</gene>
<feature type="compositionally biased region" description="Basic and acidic residues" evidence="1">
    <location>
        <begin position="369"/>
        <end position="382"/>
    </location>
</feature>
<accession>A0A261FR68</accession>
<keyword evidence="3" id="KW-1185">Reference proteome</keyword>
<evidence type="ECO:0008006" key="4">
    <source>
        <dbReference type="Google" id="ProtNLM"/>
    </source>
</evidence>
<dbReference type="RefSeq" id="WP_193057497.1">
    <property type="nucleotide sequence ID" value="NZ_BDIS01000007.1"/>
</dbReference>
<protein>
    <recommendedName>
        <fullName evidence="4">DUF559 domain-containing protein</fullName>
    </recommendedName>
</protein>
<feature type="region of interest" description="Disordered" evidence="1">
    <location>
        <begin position="403"/>
        <end position="429"/>
    </location>
</feature>
<name>A0A261FR68_9BIFI</name>
<reference evidence="2 3" key="1">
    <citation type="journal article" date="2017" name="BMC Genomics">
        <title>Comparative genomic and phylogenomic analyses of the Bifidobacteriaceae family.</title>
        <authorList>
            <person name="Lugli G.A."/>
            <person name="Milani C."/>
            <person name="Turroni F."/>
            <person name="Duranti S."/>
            <person name="Mancabelli L."/>
            <person name="Mangifesta M."/>
            <person name="Ferrario C."/>
            <person name="Modesto M."/>
            <person name="Mattarelli P."/>
            <person name="Jiri K."/>
            <person name="van Sinderen D."/>
            <person name="Ventura M."/>
        </authorList>
    </citation>
    <scope>NUCLEOTIDE SEQUENCE [LARGE SCALE GENOMIC DNA]</scope>
    <source>
        <strain evidence="2 3">DSM 28807</strain>
    </source>
</reference>
<sequence length="429" mass="48563">MNQRSLSLTGLTELKHQRMQACADIQERVSAQYVYALTTALELLAVEKPLMPRGVQRADRLYVVARAHNTRFRAANLSFVTWPWPLDTTTVERKFACTSPACTWAMMSTIITLEELIVLGDAMMRRDRRLRRASISDFISYLDSVDEWLGQPENAGRRGFRGMRNCRRAIRLMREGSDSSQESRASIALMRYGLDHPEFNHPIRNPKNGKTLFIDMAYPEFRVALEYEGAHHAEQWLADVTRQQLIEDEGWDYSQITKLNLGDDEAEEKLAQRVAKSIERQTGVVVPVTERQSIRQLCDGRRTRMRPLWERLGMEEELLAAPGRKVNLGAGDEPEDSLDARDGFDEGDNLEAENHYDESDGLDTGAVNDSRDNHGEHDNHDGHARLENIEECGGLGGHDDYSGYGSFDDFAGRNNYGGHSGNDDIDDIA</sequence>
<comment type="caution">
    <text evidence="2">The sequence shown here is derived from an EMBL/GenBank/DDBJ whole genome shotgun (WGS) entry which is preliminary data.</text>
</comment>
<feature type="region of interest" description="Disordered" evidence="1">
    <location>
        <begin position="324"/>
        <end position="382"/>
    </location>
</feature>
<evidence type="ECO:0000313" key="3">
    <source>
        <dbReference type="Proteomes" id="UP000216352"/>
    </source>
</evidence>
<dbReference type="STRING" id="1603886.GCA_001895165_00585"/>
<evidence type="ECO:0000256" key="1">
    <source>
        <dbReference type="SAM" id="MobiDB-lite"/>
    </source>
</evidence>
<organism evidence="2 3">
    <name type="scientific">Bifidobacterium lemurum</name>
    <dbReference type="NCBI Taxonomy" id="1603886"/>
    <lineage>
        <taxon>Bacteria</taxon>
        <taxon>Bacillati</taxon>
        <taxon>Actinomycetota</taxon>
        <taxon>Actinomycetes</taxon>
        <taxon>Bifidobacteriales</taxon>
        <taxon>Bifidobacteriaceae</taxon>
        <taxon>Bifidobacterium</taxon>
    </lineage>
</organism>